<accession>A0ABQ1GCA7</accession>
<dbReference type="PANTHER" id="PTHR34138:SF1">
    <property type="entry name" value="CELL SHAPE-DETERMINING PROTEIN MREC"/>
    <property type="match status" value="1"/>
</dbReference>
<protein>
    <recommendedName>
        <fullName evidence="2 5">Cell shape-determining protein MreC</fullName>
    </recommendedName>
    <alternativeName>
        <fullName evidence="4 5">Cell shape protein MreC</fullName>
    </alternativeName>
</protein>
<feature type="coiled-coil region" evidence="6">
    <location>
        <begin position="71"/>
        <end position="105"/>
    </location>
</feature>
<proteinExistence type="inferred from homology"/>
<dbReference type="Pfam" id="PF04085">
    <property type="entry name" value="MreC"/>
    <property type="match status" value="1"/>
</dbReference>
<dbReference type="Gene3D" id="2.40.10.340">
    <property type="entry name" value="Rod shape-determining protein MreC, domain 1"/>
    <property type="match status" value="1"/>
</dbReference>
<dbReference type="EMBL" id="BMEX01000003">
    <property type="protein sequence ID" value="GGA40838.1"/>
    <property type="molecule type" value="Genomic_DNA"/>
</dbReference>
<comment type="function">
    <text evidence="5">Involved in formation and maintenance of cell shape.</text>
</comment>
<dbReference type="PANTHER" id="PTHR34138">
    <property type="entry name" value="CELL SHAPE-DETERMINING PROTEIN MREC"/>
    <property type="match status" value="1"/>
</dbReference>
<dbReference type="InterPro" id="IPR042177">
    <property type="entry name" value="Cell/Rod_1"/>
</dbReference>
<evidence type="ECO:0000256" key="5">
    <source>
        <dbReference type="PIRNR" id="PIRNR038471"/>
    </source>
</evidence>
<evidence type="ECO:0000256" key="4">
    <source>
        <dbReference type="ARBA" id="ARBA00032089"/>
    </source>
</evidence>
<dbReference type="NCBIfam" id="TIGR00219">
    <property type="entry name" value="mreC"/>
    <property type="match status" value="1"/>
</dbReference>
<evidence type="ECO:0000256" key="6">
    <source>
        <dbReference type="SAM" id="Coils"/>
    </source>
</evidence>
<gene>
    <name evidence="8" type="primary">mreC</name>
    <name evidence="8" type="ORF">GCM10007416_12280</name>
</gene>
<name>A0ABQ1GCA7_9BACL</name>
<dbReference type="Gene3D" id="2.40.10.350">
    <property type="entry name" value="Rod shape-determining protein MreC, domain 2"/>
    <property type="match status" value="1"/>
</dbReference>
<comment type="similarity">
    <text evidence="1 5">Belongs to the MreC family.</text>
</comment>
<keyword evidence="9" id="KW-1185">Reference proteome</keyword>
<sequence>MMNVFLRLFANRRLFVLLLAVILLTVSVGMTRGEREKVTWVEAGVKNTVAWLSSWIPSPSRLLAEGSPEGKGEEGEEILQLKAELSRLKQENRQLKEAADYIDKNKESYITAQTVARSPDRWNDRLVIDKGKKDGIQRNMPVVTHEGLIGRVSAVTDQMADIQLLTDSGSTPGIAAHVLAGEEIFGLIEGYDEKSKRLLMKKIPSGVQLKKGQLVVTSGMSEIFPGNLLIGTVDKVTTGDFGVDQMVYVKPAARFERLQYVMVVRDPAKIQLKKHRQKLDSKDERNGGN</sequence>
<dbReference type="InterPro" id="IPR055342">
    <property type="entry name" value="MreC_beta-barrel_core"/>
</dbReference>
<keyword evidence="3 5" id="KW-0133">Cell shape</keyword>
<comment type="caution">
    <text evidence="8">The sequence shown here is derived from an EMBL/GenBank/DDBJ whole genome shotgun (WGS) entry which is preliminary data.</text>
</comment>
<organism evidence="8 9">
    <name type="scientific">Kroppenstedtia guangzhouensis</name>
    <dbReference type="NCBI Taxonomy" id="1274356"/>
    <lineage>
        <taxon>Bacteria</taxon>
        <taxon>Bacillati</taxon>
        <taxon>Bacillota</taxon>
        <taxon>Bacilli</taxon>
        <taxon>Bacillales</taxon>
        <taxon>Thermoactinomycetaceae</taxon>
        <taxon>Kroppenstedtia</taxon>
    </lineage>
</organism>
<reference evidence="9" key="1">
    <citation type="journal article" date="2019" name="Int. J. Syst. Evol. Microbiol.">
        <title>The Global Catalogue of Microorganisms (GCM) 10K type strain sequencing project: providing services to taxonomists for standard genome sequencing and annotation.</title>
        <authorList>
            <consortium name="The Broad Institute Genomics Platform"/>
            <consortium name="The Broad Institute Genome Sequencing Center for Infectious Disease"/>
            <person name="Wu L."/>
            <person name="Ma J."/>
        </authorList>
    </citation>
    <scope>NUCLEOTIDE SEQUENCE [LARGE SCALE GENOMIC DNA]</scope>
    <source>
        <strain evidence="9">CGMCC 1.12404</strain>
    </source>
</reference>
<dbReference type="Proteomes" id="UP000617979">
    <property type="component" value="Unassembled WGS sequence"/>
</dbReference>
<keyword evidence="6" id="KW-0175">Coiled coil</keyword>
<evidence type="ECO:0000256" key="3">
    <source>
        <dbReference type="ARBA" id="ARBA00022960"/>
    </source>
</evidence>
<dbReference type="InterPro" id="IPR007221">
    <property type="entry name" value="MreC"/>
</dbReference>
<evidence type="ECO:0000256" key="1">
    <source>
        <dbReference type="ARBA" id="ARBA00009369"/>
    </source>
</evidence>
<evidence type="ECO:0000313" key="9">
    <source>
        <dbReference type="Proteomes" id="UP000617979"/>
    </source>
</evidence>
<evidence type="ECO:0000259" key="7">
    <source>
        <dbReference type="Pfam" id="PF04085"/>
    </source>
</evidence>
<dbReference type="InterPro" id="IPR042175">
    <property type="entry name" value="Cell/Rod_MreC_2"/>
</dbReference>
<feature type="domain" description="Rod shape-determining protein MreC beta-barrel core" evidence="7">
    <location>
        <begin position="115"/>
        <end position="264"/>
    </location>
</feature>
<dbReference type="PIRSF" id="PIRSF038471">
    <property type="entry name" value="MreC"/>
    <property type="match status" value="1"/>
</dbReference>
<evidence type="ECO:0000256" key="2">
    <source>
        <dbReference type="ARBA" id="ARBA00013855"/>
    </source>
</evidence>
<evidence type="ECO:0000313" key="8">
    <source>
        <dbReference type="EMBL" id="GGA40838.1"/>
    </source>
</evidence>